<reference evidence="2 4" key="1">
    <citation type="journal article" date="2011" name="Nature">
        <title>The Medicago genome provides insight into the evolution of rhizobial symbioses.</title>
        <authorList>
            <person name="Young N.D."/>
            <person name="Debelle F."/>
            <person name="Oldroyd G.E."/>
            <person name="Geurts R."/>
            <person name="Cannon S.B."/>
            <person name="Udvardi M.K."/>
            <person name="Benedito V.A."/>
            <person name="Mayer K.F."/>
            <person name="Gouzy J."/>
            <person name="Schoof H."/>
            <person name="Van de Peer Y."/>
            <person name="Proost S."/>
            <person name="Cook D.R."/>
            <person name="Meyers B.C."/>
            <person name="Spannagl M."/>
            <person name="Cheung F."/>
            <person name="De Mita S."/>
            <person name="Krishnakumar V."/>
            <person name="Gundlach H."/>
            <person name="Zhou S."/>
            <person name="Mudge J."/>
            <person name="Bharti A.K."/>
            <person name="Murray J.D."/>
            <person name="Naoumkina M.A."/>
            <person name="Rosen B."/>
            <person name="Silverstein K.A."/>
            <person name="Tang H."/>
            <person name="Rombauts S."/>
            <person name="Zhao P.X."/>
            <person name="Zhou P."/>
            <person name="Barbe V."/>
            <person name="Bardou P."/>
            <person name="Bechner M."/>
            <person name="Bellec A."/>
            <person name="Berger A."/>
            <person name="Berges H."/>
            <person name="Bidwell S."/>
            <person name="Bisseling T."/>
            <person name="Choisne N."/>
            <person name="Couloux A."/>
            <person name="Denny R."/>
            <person name="Deshpande S."/>
            <person name="Dai X."/>
            <person name="Doyle J.J."/>
            <person name="Dudez A.M."/>
            <person name="Farmer A.D."/>
            <person name="Fouteau S."/>
            <person name="Franken C."/>
            <person name="Gibelin C."/>
            <person name="Gish J."/>
            <person name="Goldstein S."/>
            <person name="Gonzalez A.J."/>
            <person name="Green P.J."/>
            <person name="Hallab A."/>
            <person name="Hartog M."/>
            <person name="Hua A."/>
            <person name="Humphray S.J."/>
            <person name="Jeong D.H."/>
            <person name="Jing Y."/>
            <person name="Jocker A."/>
            <person name="Kenton S.M."/>
            <person name="Kim D.J."/>
            <person name="Klee K."/>
            <person name="Lai H."/>
            <person name="Lang C."/>
            <person name="Lin S."/>
            <person name="Macmil S.L."/>
            <person name="Magdelenat G."/>
            <person name="Matthews L."/>
            <person name="McCorrison J."/>
            <person name="Monaghan E.L."/>
            <person name="Mun J.H."/>
            <person name="Najar F.Z."/>
            <person name="Nicholson C."/>
            <person name="Noirot C."/>
            <person name="O'Bleness M."/>
            <person name="Paule C.R."/>
            <person name="Poulain J."/>
            <person name="Prion F."/>
            <person name="Qin B."/>
            <person name="Qu C."/>
            <person name="Retzel E.F."/>
            <person name="Riddle C."/>
            <person name="Sallet E."/>
            <person name="Samain S."/>
            <person name="Samson N."/>
            <person name="Sanders I."/>
            <person name="Saurat O."/>
            <person name="Scarpelli C."/>
            <person name="Schiex T."/>
            <person name="Segurens B."/>
            <person name="Severin A.J."/>
            <person name="Sherrier D.J."/>
            <person name="Shi R."/>
            <person name="Sims S."/>
            <person name="Singer S.R."/>
            <person name="Sinharoy S."/>
            <person name="Sterck L."/>
            <person name="Viollet A."/>
            <person name="Wang B.B."/>
            <person name="Wang K."/>
            <person name="Wang M."/>
            <person name="Wang X."/>
            <person name="Warfsmann J."/>
            <person name="Weissenbach J."/>
            <person name="White D.D."/>
            <person name="White J.D."/>
            <person name="Wiley G.B."/>
            <person name="Wincker P."/>
            <person name="Xing Y."/>
            <person name="Yang L."/>
            <person name="Yao Z."/>
            <person name="Ying F."/>
            <person name="Zhai J."/>
            <person name="Zhou L."/>
            <person name="Zuber A."/>
            <person name="Denarie J."/>
            <person name="Dixon R.A."/>
            <person name="May G.D."/>
            <person name="Schwartz D.C."/>
            <person name="Rogers J."/>
            <person name="Quetier F."/>
            <person name="Town C.D."/>
            <person name="Roe B.A."/>
        </authorList>
    </citation>
    <scope>NUCLEOTIDE SEQUENCE [LARGE SCALE GENOMIC DNA]</scope>
    <source>
        <strain evidence="2">A17</strain>
        <strain evidence="3 4">cv. Jemalong A17</strain>
    </source>
</reference>
<dbReference type="AlphaFoldDB" id="A0A072VYA6"/>
<evidence type="ECO:0000313" key="2">
    <source>
        <dbReference type="EMBL" id="KEH43055.1"/>
    </source>
</evidence>
<feature type="region of interest" description="Disordered" evidence="1">
    <location>
        <begin position="575"/>
        <end position="625"/>
    </location>
</feature>
<name>A0A072VYA6_MEDTR</name>
<proteinExistence type="predicted"/>
<reference evidence="3" key="3">
    <citation type="submission" date="2015-04" db="UniProtKB">
        <authorList>
            <consortium name="EnsemblPlants"/>
        </authorList>
    </citation>
    <scope>IDENTIFICATION</scope>
    <source>
        <strain evidence="3">cv. Jemalong A17</strain>
    </source>
</reference>
<dbReference type="Proteomes" id="UP000002051">
    <property type="component" value="Unassembled WGS sequence"/>
</dbReference>
<evidence type="ECO:0000313" key="4">
    <source>
        <dbReference type="Proteomes" id="UP000002051"/>
    </source>
</evidence>
<protein>
    <submittedName>
        <fullName evidence="2 3">Uncharacterized protein</fullName>
    </submittedName>
</protein>
<feature type="region of interest" description="Disordered" evidence="1">
    <location>
        <begin position="55"/>
        <end position="420"/>
    </location>
</feature>
<feature type="region of interest" description="Disordered" evidence="1">
    <location>
        <begin position="447"/>
        <end position="500"/>
    </location>
</feature>
<feature type="compositionally biased region" description="Basic and acidic residues" evidence="1">
    <location>
        <begin position="338"/>
        <end position="356"/>
    </location>
</feature>
<keyword evidence="4" id="KW-1185">Reference proteome</keyword>
<feature type="compositionally biased region" description="Gly residues" evidence="1">
    <location>
        <begin position="175"/>
        <end position="184"/>
    </location>
</feature>
<organism evidence="2 4">
    <name type="scientific">Medicago truncatula</name>
    <name type="common">Barrel medic</name>
    <name type="synonym">Medicago tribuloides</name>
    <dbReference type="NCBI Taxonomy" id="3880"/>
    <lineage>
        <taxon>Eukaryota</taxon>
        <taxon>Viridiplantae</taxon>
        <taxon>Streptophyta</taxon>
        <taxon>Embryophyta</taxon>
        <taxon>Tracheophyta</taxon>
        <taxon>Spermatophyta</taxon>
        <taxon>Magnoliopsida</taxon>
        <taxon>eudicotyledons</taxon>
        <taxon>Gunneridae</taxon>
        <taxon>Pentapetalae</taxon>
        <taxon>rosids</taxon>
        <taxon>fabids</taxon>
        <taxon>Fabales</taxon>
        <taxon>Fabaceae</taxon>
        <taxon>Papilionoideae</taxon>
        <taxon>50 kb inversion clade</taxon>
        <taxon>NPAAA clade</taxon>
        <taxon>Hologalegina</taxon>
        <taxon>IRL clade</taxon>
        <taxon>Trifolieae</taxon>
        <taxon>Medicago</taxon>
    </lineage>
</organism>
<dbReference type="EnsemblPlants" id="KEH43055">
    <property type="protein sequence ID" value="KEH43055"/>
    <property type="gene ID" value="MTR_1g081850"/>
</dbReference>
<feature type="compositionally biased region" description="Polar residues" evidence="1">
    <location>
        <begin position="140"/>
        <end position="151"/>
    </location>
</feature>
<reference evidence="2 4" key="2">
    <citation type="journal article" date="2014" name="BMC Genomics">
        <title>An improved genome release (version Mt4.0) for the model legume Medicago truncatula.</title>
        <authorList>
            <person name="Tang H."/>
            <person name="Krishnakumar V."/>
            <person name="Bidwell S."/>
            <person name="Rosen B."/>
            <person name="Chan A."/>
            <person name="Zhou S."/>
            <person name="Gentzbittel L."/>
            <person name="Childs K.L."/>
            <person name="Yandell M."/>
            <person name="Gundlach H."/>
            <person name="Mayer K.F."/>
            <person name="Schwartz D.C."/>
            <person name="Town C.D."/>
        </authorList>
    </citation>
    <scope>GENOME REANNOTATION</scope>
    <source>
        <strain evidence="2">A17</strain>
        <strain evidence="3 4">cv. Jemalong A17</strain>
    </source>
</reference>
<dbReference type="EMBL" id="CM001217">
    <property type="protein sequence ID" value="KEH43055.1"/>
    <property type="molecule type" value="Genomic_DNA"/>
</dbReference>
<gene>
    <name evidence="2" type="ordered locus">MTR_1g081850</name>
</gene>
<evidence type="ECO:0000256" key="1">
    <source>
        <dbReference type="SAM" id="MobiDB-lite"/>
    </source>
</evidence>
<sequence length="665" mass="72520">MGEYGYAYRSISTYSTIRNGIREPAVIKPFVPFNPKSNNGSNYSEGAVNSKKIVPVTGRPYDEPATEKYPSSEDEFDDDERRRQLSPVHSSPRKVDVQFPAKVQQNHEGSHDPQRYGPIVDRGRHTPQPSADGRKPIGGSTVNNHNDSYGTNYPYGGDRDGRKPIGISPIKNRKYGGGPNGYGGAHRATAIGDPSPHKDRRKPIGGGIMSSDDGYNNGYGGDKDGRRPIGISPVKNDKYDGTNGYGSDHRATPVGDPNPYKEGRKPIGGGNLRSTHDGYHDNGYGGDKGHKPIGISPTRSNNYDGPNGFGGDHRATSVGDPNPYQEGRKPIGGGNLRSTHDGYHDNGYGGDKEGRKPVGISPTGNSNYDGPNRYSGDHRATSVGDPNPYKEGRKPIGVVSLKSTHDGYNNGKGYGGDTEVRKPIGIGSNIKNDNYDGPHRYGGDHRAAAVGDPNPYKEGRKPIGVGSIRSTQDGYDSPNGYGSDYNKKEGYKPTRNGNYGNGYGISNHNDKPFVSSSNPKYDDGDNAANYYNNRSNFNGPKINSYWTAAPRKGTQLSEPIHDIDKAMELLKMEAAKRDQQHSPTPGNASPRFTDRTGSGAAMRPYGNVNQLQSRPRDSQTRVTFIDDASDYDDDYYRRDDRGRYGFHDAVIDSREAEKKFKGTRV</sequence>
<evidence type="ECO:0000313" key="3">
    <source>
        <dbReference type="EnsemblPlants" id="KEH43055"/>
    </source>
</evidence>
<dbReference type="HOGENOM" id="CLU_412989_0_0_1"/>
<accession>A0A072VYA6</accession>